<protein>
    <submittedName>
        <fullName evidence="3">Uncharacterized protein</fullName>
    </submittedName>
</protein>
<evidence type="ECO:0000313" key="4">
    <source>
        <dbReference type="Proteomes" id="UP000886595"/>
    </source>
</evidence>
<dbReference type="AlphaFoldDB" id="A0A8X7RMC6"/>
<dbReference type="SUPFAM" id="SSF53756">
    <property type="entry name" value="UDP-Glycosyltransferase/glycogen phosphorylase"/>
    <property type="match status" value="1"/>
</dbReference>
<dbReference type="PANTHER" id="PTHR48047">
    <property type="entry name" value="GLYCOSYLTRANSFERASE"/>
    <property type="match status" value="1"/>
</dbReference>
<gene>
    <name evidence="3" type="ORF">Bca52824_049272</name>
</gene>
<accession>A0A8X7RMC6</accession>
<keyword evidence="2" id="KW-0328">Glycosyltransferase</keyword>
<evidence type="ECO:0000256" key="2">
    <source>
        <dbReference type="ARBA" id="ARBA00022676"/>
    </source>
</evidence>
<sequence length="205" mass="23073">MGSKTVQKSYPRLHFVLFPFMAQGHMIPMVDIARLLAQRGVTITIVTTPYNAGGSACEVSISRSWHARGKREYRHARVMSLILDRIVRTDCGAWKCTSMVIWPKDKRVIAWKLLGLSQGRGQSVWALFGLVQEWIGSSRACGKSVPLQAHQGFLLHPETQRKPEKRESDCSIQDQEWLPLCPGNTLKWSGGKGEGGLHSQWHEQP</sequence>
<reference evidence="3 4" key="1">
    <citation type="submission" date="2020-02" db="EMBL/GenBank/DDBJ databases">
        <authorList>
            <person name="Ma Q."/>
            <person name="Huang Y."/>
            <person name="Song X."/>
            <person name="Pei D."/>
        </authorList>
    </citation>
    <scope>NUCLEOTIDE SEQUENCE [LARGE SCALE GENOMIC DNA]</scope>
    <source>
        <strain evidence="3">Sxm20200214</strain>
        <tissue evidence="3">Leaf</tissue>
    </source>
</reference>
<evidence type="ECO:0000313" key="3">
    <source>
        <dbReference type="EMBL" id="KAG2289668.1"/>
    </source>
</evidence>
<dbReference type="OrthoDB" id="5835829at2759"/>
<dbReference type="EMBL" id="JAAMPC010000010">
    <property type="protein sequence ID" value="KAG2289668.1"/>
    <property type="molecule type" value="Genomic_DNA"/>
</dbReference>
<evidence type="ECO:0000256" key="1">
    <source>
        <dbReference type="ARBA" id="ARBA00009995"/>
    </source>
</evidence>
<dbReference type="PANTHER" id="PTHR48047:SF153">
    <property type="entry name" value="UDP-GLYCOSYLTRANSFERASE 73C5-RELATED"/>
    <property type="match status" value="1"/>
</dbReference>
<dbReference type="Gene3D" id="3.40.50.2000">
    <property type="entry name" value="Glycogen Phosphorylase B"/>
    <property type="match status" value="1"/>
</dbReference>
<proteinExistence type="inferred from homology"/>
<keyword evidence="2" id="KW-0808">Transferase</keyword>
<keyword evidence="4" id="KW-1185">Reference proteome</keyword>
<dbReference type="GO" id="GO:0035251">
    <property type="term" value="F:UDP-glucosyltransferase activity"/>
    <property type="evidence" value="ECO:0007669"/>
    <property type="project" value="TreeGrafter"/>
</dbReference>
<name>A0A8X7RMC6_BRACI</name>
<comment type="similarity">
    <text evidence="1">Belongs to the UDP-glycosyltransferase family.</text>
</comment>
<comment type="caution">
    <text evidence="3">The sequence shown here is derived from an EMBL/GenBank/DDBJ whole genome shotgun (WGS) entry which is preliminary data.</text>
</comment>
<dbReference type="Proteomes" id="UP000886595">
    <property type="component" value="Unassembled WGS sequence"/>
</dbReference>
<organism evidence="3 4">
    <name type="scientific">Brassica carinata</name>
    <name type="common">Ethiopian mustard</name>
    <name type="synonym">Abyssinian cabbage</name>
    <dbReference type="NCBI Taxonomy" id="52824"/>
    <lineage>
        <taxon>Eukaryota</taxon>
        <taxon>Viridiplantae</taxon>
        <taxon>Streptophyta</taxon>
        <taxon>Embryophyta</taxon>
        <taxon>Tracheophyta</taxon>
        <taxon>Spermatophyta</taxon>
        <taxon>Magnoliopsida</taxon>
        <taxon>eudicotyledons</taxon>
        <taxon>Gunneridae</taxon>
        <taxon>Pentapetalae</taxon>
        <taxon>rosids</taxon>
        <taxon>malvids</taxon>
        <taxon>Brassicales</taxon>
        <taxon>Brassicaceae</taxon>
        <taxon>Brassiceae</taxon>
        <taxon>Brassica</taxon>
    </lineage>
</organism>